<dbReference type="GO" id="GO:0003700">
    <property type="term" value="F:DNA-binding transcription factor activity"/>
    <property type="evidence" value="ECO:0007669"/>
    <property type="project" value="InterPro"/>
</dbReference>
<keyword evidence="4" id="KW-1185">Reference proteome</keyword>
<organism evidence="3 4">
    <name type="scientific">Elstera cyanobacteriorum</name>
    <dbReference type="NCBI Taxonomy" id="2022747"/>
    <lineage>
        <taxon>Bacteria</taxon>
        <taxon>Pseudomonadati</taxon>
        <taxon>Pseudomonadota</taxon>
        <taxon>Alphaproteobacteria</taxon>
        <taxon>Rhodospirillales</taxon>
        <taxon>Rhodospirillaceae</taxon>
        <taxon>Elstera</taxon>
    </lineage>
</organism>
<dbReference type="PANTHER" id="PTHR18964:SF169">
    <property type="entry name" value="N-ACETYLMANNOSAMINE KINASE"/>
    <property type="match status" value="1"/>
</dbReference>
<dbReference type="InterPro" id="IPR000600">
    <property type="entry name" value="ROK"/>
</dbReference>
<sequence length="392" mass="41041">MIAPSGGTNLDYARSFNRKVVIEAVRLKGPVSRAELTRLTHLSAQTVSNIVAELLEAGLLREEGRRQAKRGQPAIDLVLNPDGAATIGLTVEQSQLTAILVNLVGETRARRTLRLDRASPADVLPKAAALVAELRDIIGSTPLWGVGIAMPGPFAVDGADFSSPMTLPDWGGVDIIGAFTQLLDLPVELERDAAAAARAEYLYGAAREMQQFFYLHFGVGLGGAYARSGHPLRGVRGNAGEIGLIPARDGRPLEDHVSRLALERAVAAAGADPASLADPSAPATAAWIAGAVPDLRRAICILENLFDPQSIVLGGNLPPSVLSALIAALHPLDPSIADTHDRRFPRVTAAALGPDGQAQGAAALPVFETLSPQPASLRKSGSDDPGLPLSDR</sequence>
<dbReference type="SUPFAM" id="SSF46785">
    <property type="entry name" value="Winged helix' DNA-binding domain"/>
    <property type="match status" value="1"/>
</dbReference>
<accession>A0A255XKH8</accession>
<dbReference type="InterPro" id="IPR036390">
    <property type="entry name" value="WH_DNA-bd_sf"/>
</dbReference>
<dbReference type="CDD" id="cd23763">
    <property type="entry name" value="ASKHA_ATPase_ROK"/>
    <property type="match status" value="1"/>
</dbReference>
<dbReference type="GO" id="GO:0019262">
    <property type="term" value="P:N-acetylneuraminate catabolic process"/>
    <property type="evidence" value="ECO:0007669"/>
    <property type="project" value="TreeGrafter"/>
</dbReference>
<dbReference type="PANTHER" id="PTHR18964">
    <property type="entry name" value="ROK (REPRESSOR, ORF, KINASE) FAMILY"/>
    <property type="match status" value="1"/>
</dbReference>
<dbReference type="Gene3D" id="3.30.420.40">
    <property type="match status" value="2"/>
</dbReference>
<comment type="caution">
    <text evidence="3">The sequence shown here is derived from an EMBL/GenBank/DDBJ whole genome shotgun (WGS) entry which is preliminary data.</text>
</comment>
<feature type="region of interest" description="Disordered" evidence="1">
    <location>
        <begin position="372"/>
        <end position="392"/>
    </location>
</feature>
<evidence type="ECO:0000259" key="2">
    <source>
        <dbReference type="Pfam" id="PF12802"/>
    </source>
</evidence>
<evidence type="ECO:0000256" key="1">
    <source>
        <dbReference type="SAM" id="MobiDB-lite"/>
    </source>
</evidence>
<dbReference type="Pfam" id="PF12802">
    <property type="entry name" value="MarR_2"/>
    <property type="match status" value="1"/>
</dbReference>
<dbReference type="GO" id="GO:0009384">
    <property type="term" value="F:N-acylmannosamine kinase activity"/>
    <property type="evidence" value="ECO:0007669"/>
    <property type="project" value="TreeGrafter"/>
</dbReference>
<dbReference type="SUPFAM" id="SSF53067">
    <property type="entry name" value="Actin-like ATPase domain"/>
    <property type="match status" value="1"/>
</dbReference>
<dbReference type="Pfam" id="PF00480">
    <property type="entry name" value="ROK"/>
    <property type="match status" value="1"/>
</dbReference>
<dbReference type="EMBL" id="NOXS01000034">
    <property type="protein sequence ID" value="OYQ17487.1"/>
    <property type="molecule type" value="Genomic_DNA"/>
</dbReference>
<dbReference type="RefSeq" id="WP_094410145.1">
    <property type="nucleotide sequence ID" value="NZ_BMJZ01000005.1"/>
</dbReference>
<dbReference type="InterPro" id="IPR043129">
    <property type="entry name" value="ATPase_NBD"/>
</dbReference>
<feature type="domain" description="HTH marR-type" evidence="2">
    <location>
        <begin position="25"/>
        <end position="70"/>
    </location>
</feature>
<reference evidence="3 4" key="1">
    <citation type="submission" date="2017-07" db="EMBL/GenBank/DDBJ databases">
        <title>Elstera cyanobacteriorum sp. nov., a novel bacterium isolated from cyanobacterial aggregates in a eutrophic lake.</title>
        <authorList>
            <person name="Cai H."/>
        </authorList>
    </citation>
    <scope>NUCLEOTIDE SEQUENCE [LARGE SCALE GENOMIC DNA]</scope>
    <source>
        <strain evidence="3 4">TH019</strain>
    </source>
</reference>
<evidence type="ECO:0000313" key="4">
    <source>
        <dbReference type="Proteomes" id="UP000216361"/>
    </source>
</evidence>
<dbReference type="InterPro" id="IPR000835">
    <property type="entry name" value="HTH_MarR-typ"/>
</dbReference>
<protein>
    <recommendedName>
        <fullName evidence="2">HTH marR-type domain-containing protein</fullName>
    </recommendedName>
</protein>
<name>A0A255XKH8_9PROT</name>
<proteinExistence type="predicted"/>
<evidence type="ECO:0000313" key="3">
    <source>
        <dbReference type="EMBL" id="OYQ17487.1"/>
    </source>
</evidence>
<dbReference type="AlphaFoldDB" id="A0A255XKH8"/>
<dbReference type="Gene3D" id="1.10.10.10">
    <property type="entry name" value="Winged helix-like DNA-binding domain superfamily/Winged helix DNA-binding domain"/>
    <property type="match status" value="1"/>
</dbReference>
<dbReference type="OrthoDB" id="49685at2"/>
<dbReference type="Proteomes" id="UP000216361">
    <property type="component" value="Unassembled WGS sequence"/>
</dbReference>
<dbReference type="InterPro" id="IPR036388">
    <property type="entry name" value="WH-like_DNA-bd_sf"/>
</dbReference>
<gene>
    <name evidence="3" type="ORF">CHR90_16205</name>
</gene>